<comment type="caution">
    <text evidence="1">The sequence shown here is derived from an EMBL/GenBank/DDBJ whole genome shotgun (WGS) entry which is preliminary data.</text>
</comment>
<keyword evidence="2" id="KW-1185">Reference proteome</keyword>
<sequence>MGDVIRFKKKTPWQKHKGKSLCREGFHKWVVVTERKFDVKRGKLVTEYRCQRCGRSKTRLL</sequence>
<dbReference type="Proteomes" id="UP001597425">
    <property type="component" value="Unassembled WGS sequence"/>
</dbReference>
<dbReference type="EMBL" id="JBHUJD010000002">
    <property type="protein sequence ID" value="MFD2309287.1"/>
    <property type="molecule type" value="Genomic_DNA"/>
</dbReference>
<accession>A0ABW5E7C5</accession>
<reference evidence="2" key="1">
    <citation type="journal article" date="2019" name="Int. J. Syst. Evol. Microbiol.">
        <title>The Global Catalogue of Microorganisms (GCM) 10K type strain sequencing project: providing services to taxonomists for standard genome sequencing and annotation.</title>
        <authorList>
            <consortium name="The Broad Institute Genomics Platform"/>
            <consortium name="The Broad Institute Genome Sequencing Center for Infectious Disease"/>
            <person name="Wu L."/>
            <person name="Ma J."/>
        </authorList>
    </citation>
    <scope>NUCLEOTIDE SEQUENCE [LARGE SCALE GENOMIC DNA]</scope>
    <source>
        <strain evidence="2">KCTC 12848</strain>
    </source>
</reference>
<evidence type="ECO:0000313" key="1">
    <source>
        <dbReference type="EMBL" id="MFD2309287.1"/>
    </source>
</evidence>
<evidence type="ECO:0008006" key="3">
    <source>
        <dbReference type="Google" id="ProtNLM"/>
    </source>
</evidence>
<gene>
    <name evidence="1" type="ORF">ACFSKX_02570</name>
</gene>
<protein>
    <recommendedName>
        <fullName evidence="3">ABC transporter permease</fullName>
    </recommendedName>
</protein>
<organism evidence="1 2">
    <name type="scientific">Microbulbifer halophilus</name>
    <dbReference type="NCBI Taxonomy" id="453963"/>
    <lineage>
        <taxon>Bacteria</taxon>
        <taxon>Pseudomonadati</taxon>
        <taxon>Pseudomonadota</taxon>
        <taxon>Gammaproteobacteria</taxon>
        <taxon>Cellvibrionales</taxon>
        <taxon>Microbulbiferaceae</taxon>
        <taxon>Microbulbifer</taxon>
    </lineage>
</organism>
<dbReference type="RefSeq" id="WP_265720629.1">
    <property type="nucleotide sequence ID" value="NZ_JAPIVK010000004.1"/>
</dbReference>
<name>A0ABW5E7C5_9GAMM</name>
<evidence type="ECO:0000313" key="2">
    <source>
        <dbReference type="Proteomes" id="UP001597425"/>
    </source>
</evidence>
<proteinExistence type="predicted"/>